<gene>
    <name evidence="2" type="ORF">AFUS01_LOCUS21960</name>
</gene>
<organism evidence="2 3">
    <name type="scientific">Allacma fusca</name>
    <dbReference type="NCBI Taxonomy" id="39272"/>
    <lineage>
        <taxon>Eukaryota</taxon>
        <taxon>Metazoa</taxon>
        <taxon>Ecdysozoa</taxon>
        <taxon>Arthropoda</taxon>
        <taxon>Hexapoda</taxon>
        <taxon>Collembola</taxon>
        <taxon>Symphypleona</taxon>
        <taxon>Sminthuridae</taxon>
        <taxon>Allacma</taxon>
    </lineage>
</organism>
<name>A0A8J2P6A0_9HEXA</name>
<keyword evidence="3" id="KW-1185">Reference proteome</keyword>
<keyword evidence="1" id="KW-0472">Membrane</keyword>
<keyword evidence="1" id="KW-1133">Transmembrane helix</keyword>
<protein>
    <submittedName>
        <fullName evidence="2">Uncharacterized protein</fullName>
    </submittedName>
</protein>
<keyword evidence="1" id="KW-0812">Transmembrane</keyword>
<reference evidence="2" key="1">
    <citation type="submission" date="2021-06" db="EMBL/GenBank/DDBJ databases">
        <authorList>
            <person name="Hodson N. C."/>
            <person name="Mongue J. A."/>
            <person name="Jaron S. K."/>
        </authorList>
    </citation>
    <scope>NUCLEOTIDE SEQUENCE</scope>
</reference>
<dbReference type="AlphaFoldDB" id="A0A8J2P6A0"/>
<evidence type="ECO:0000313" key="3">
    <source>
        <dbReference type="Proteomes" id="UP000708208"/>
    </source>
</evidence>
<feature type="transmembrane region" description="Helical" evidence="1">
    <location>
        <begin position="107"/>
        <end position="125"/>
    </location>
</feature>
<evidence type="ECO:0000313" key="2">
    <source>
        <dbReference type="EMBL" id="CAG7733520.1"/>
    </source>
</evidence>
<dbReference type="EMBL" id="CAJVCH010250268">
    <property type="protein sequence ID" value="CAG7733520.1"/>
    <property type="molecule type" value="Genomic_DNA"/>
</dbReference>
<accession>A0A8J2P6A0</accession>
<feature type="transmembrane region" description="Helical" evidence="1">
    <location>
        <begin position="132"/>
        <end position="153"/>
    </location>
</feature>
<feature type="transmembrane region" description="Helical" evidence="1">
    <location>
        <begin position="21"/>
        <end position="41"/>
    </location>
</feature>
<sequence>MIRTPETPMVLSSFAPDPNSWLILSILIPINLYIILCGYSYAFMWGLPLLPILLAMLNVIHEITIGRKQYSSSSGLRSEAMLVEYFRRIQVLISFANKLYSSYAIPAFKWLFLLSCVYALYGSVVNHGFTSFFLFVSFSGLIFILGVFVALLGRTFDYSTVMLRSWRGHLITEPYRTMSRSFYPLRFSVSSYYFLDCRTVLTLLAIIFEYTVHLLIS</sequence>
<proteinExistence type="predicted"/>
<dbReference type="Proteomes" id="UP000708208">
    <property type="component" value="Unassembled WGS sequence"/>
</dbReference>
<evidence type="ECO:0000256" key="1">
    <source>
        <dbReference type="SAM" id="Phobius"/>
    </source>
</evidence>
<comment type="caution">
    <text evidence="2">The sequence shown here is derived from an EMBL/GenBank/DDBJ whole genome shotgun (WGS) entry which is preliminary data.</text>
</comment>
<feature type="transmembrane region" description="Helical" evidence="1">
    <location>
        <begin position="192"/>
        <end position="216"/>
    </location>
</feature>